<dbReference type="InterPro" id="IPR009100">
    <property type="entry name" value="AcylCoA_DH/oxidase_NM_dom_sf"/>
</dbReference>
<dbReference type="Proteomes" id="UP001596547">
    <property type="component" value="Unassembled WGS sequence"/>
</dbReference>
<dbReference type="EMBL" id="JBHTBF010000003">
    <property type="protein sequence ID" value="MFC7318648.1"/>
    <property type="molecule type" value="Genomic_DNA"/>
</dbReference>
<sequence length="408" mass="46447">MRGDRDFEEYREAMLDYLWNDVDPYAEEWAETGELPREERWGEWQEMGFLGAMAPEEYGGLDLTHREYVELEKEWAKVSGGLRVILHVHNTNVELLAHVGTDDQRERWLTEIVEDGASFAFALTEPHAGSGTDIKTNAERDGDEYVLNGEKHHITNADFTEYFNVIARTESGFSILVVPRDAEGFTIREMPETMGSHGSEHAYLHFDDVRVPEANLLGREEGSGVRDAVDHLRVSRIYIGANALGIAERCLEESVDWAKQRVTFGKPIAERQAVQQYLGEMARDVYALRLAVEDAARKVDENGRAGIEADLCKLLAKDVTQRVTDNAMLVFGGLSYYREVPIQRFYRDARLNWLEEGTPSIQQITAARNLLHGEYPYELDEQAVAHLNHAPDEYDPEGGDDYRLSYEL</sequence>
<evidence type="ECO:0000259" key="9">
    <source>
        <dbReference type="Pfam" id="PF02771"/>
    </source>
</evidence>
<dbReference type="EC" id="1.-.-.-" evidence="10"/>
<gene>
    <name evidence="10" type="ORF">ACFQPE_17885</name>
</gene>
<evidence type="ECO:0000256" key="2">
    <source>
        <dbReference type="ARBA" id="ARBA00009347"/>
    </source>
</evidence>
<comment type="similarity">
    <text evidence="2 6">Belongs to the acyl-CoA dehydrogenase family.</text>
</comment>
<dbReference type="PANTHER" id="PTHR43884">
    <property type="entry name" value="ACYL-COA DEHYDROGENASE"/>
    <property type="match status" value="1"/>
</dbReference>
<proteinExistence type="inferred from homology"/>
<feature type="domain" description="Acyl-CoA dehydrogenase/oxidase N-terminal" evidence="9">
    <location>
        <begin position="8"/>
        <end position="113"/>
    </location>
</feature>
<evidence type="ECO:0000256" key="1">
    <source>
        <dbReference type="ARBA" id="ARBA00001974"/>
    </source>
</evidence>
<comment type="caution">
    <text evidence="10">The sequence shown here is derived from an EMBL/GenBank/DDBJ whole genome shotgun (WGS) entry which is preliminary data.</text>
</comment>
<evidence type="ECO:0000256" key="3">
    <source>
        <dbReference type="ARBA" id="ARBA00022630"/>
    </source>
</evidence>
<dbReference type="SUPFAM" id="SSF56645">
    <property type="entry name" value="Acyl-CoA dehydrogenase NM domain-like"/>
    <property type="match status" value="1"/>
</dbReference>
<dbReference type="GeneID" id="79317163"/>
<dbReference type="InterPro" id="IPR009075">
    <property type="entry name" value="AcylCo_DH/oxidase_C"/>
</dbReference>
<dbReference type="RefSeq" id="WP_276306513.1">
    <property type="nucleotide sequence ID" value="NZ_CP119993.1"/>
</dbReference>
<evidence type="ECO:0000313" key="10">
    <source>
        <dbReference type="EMBL" id="MFC7318648.1"/>
    </source>
</evidence>
<evidence type="ECO:0000313" key="11">
    <source>
        <dbReference type="Proteomes" id="UP001596547"/>
    </source>
</evidence>
<accession>A0ABD6ADK8</accession>
<keyword evidence="11" id="KW-1185">Reference proteome</keyword>
<evidence type="ECO:0000259" key="7">
    <source>
        <dbReference type="Pfam" id="PF00441"/>
    </source>
</evidence>
<dbReference type="Pfam" id="PF02771">
    <property type="entry name" value="Acyl-CoA_dh_N"/>
    <property type="match status" value="1"/>
</dbReference>
<dbReference type="Pfam" id="PF00441">
    <property type="entry name" value="Acyl-CoA_dh_1"/>
    <property type="match status" value="1"/>
</dbReference>
<dbReference type="Gene3D" id="1.20.140.10">
    <property type="entry name" value="Butyryl-CoA Dehydrogenase, subunit A, domain 3"/>
    <property type="match status" value="1"/>
</dbReference>
<dbReference type="InterPro" id="IPR013786">
    <property type="entry name" value="AcylCoA_DH/ox_N"/>
</dbReference>
<name>A0ABD6ADK8_9EURY</name>
<dbReference type="Gene3D" id="1.10.540.10">
    <property type="entry name" value="Acyl-CoA dehydrogenase/oxidase, N-terminal domain"/>
    <property type="match status" value="1"/>
</dbReference>
<dbReference type="SUPFAM" id="SSF47203">
    <property type="entry name" value="Acyl-CoA dehydrogenase C-terminal domain-like"/>
    <property type="match status" value="1"/>
</dbReference>
<dbReference type="PANTHER" id="PTHR43884:SF40">
    <property type="entry name" value="ACYL-COA DEHYDROGENASE"/>
    <property type="match status" value="1"/>
</dbReference>
<evidence type="ECO:0000256" key="6">
    <source>
        <dbReference type="RuleBase" id="RU362125"/>
    </source>
</evidence>
<dbReference type="GO" id="GO:0016491">
    <property type="term" value="F:oxidoreductase activity"/>
    <property type="evidence" value="ECO:0007669"/>
    <property type="project" value="UniProtKB-KW"/>
</dbReference>
<keyword evidence="5 6" id="KW-0560">Oxidoreductase</keyword>
<evidence type="ECO:0000256" key="4">
    <source>
        <dbReference type="ARBA" id="ARBA00022827"/>
    </source>
</evidence>
<dbReference type="InterPro" id="IPR046373">
    <property type="entry name" value="Acyl-CoA_Oxase/DH_mid-dom_sf"/>
</dbReference>
<evidence type="ECO:0000256" key="5">
    <source>
        <dbReference type="ARBA" id="ARBA00023002"/>
    </source>
</evidence>
<comment type="cofactor">
    <cofactor evidence="1 6">
        <name>FAD</name>
        <dbReference type="ChEBI" id="CHEBI:57692"/>
    </cofactor>
</comment>
<dbReference type="Pfam" id="PF02770">
    <property type="entry name" value="Acyl-CoA_dh_M"/>
    <property type="match status" value="1"/>
</dbReference>
<protein>
    <submittedName>
        <fullName evidence="10">Acyl-CoA dehydrogenase family protein</fullName>
        <ecNumber evidence="10">1.-.-.-</ecNumber>
    </submittedName>
</protein>
<dbReference type="AlphaFoldDB" id="A0ABD6ADK8"/>
<evidence type="ECO:0000259" key="8">
    <source>
        <dbReference type="Pfam" id="PF02770"/>
    </source>
</evidence>
<reference evidence="10 11" key="1">
    <citation type="journal article" date="2019" name="Int. J. Syst. Evol. Microbiol.">
        <title>The Global Catalogue of Microorganisms (GCM) 10K type strain sequencing project: providing services to taxonomists for standard genome sequencing and annotation.</title>
        <authorList>
            <consortium name="The Broad Institute Genomics Platform"/>
            <consortium name="The Broad Institute Genome Sequencing Center for Infectious Disease"/>
            <person name="Wu L."/>
            <person name="Ma J."/>
        </authorList>
    </citation>
    <scope>NUCLEOTIDE SEQUENCE [LARGE SCALE GENOMIC DNA]</scope>
    <source>
        <strain evidence="10 11">PSR21</strain>
    </source>
</reference>
<feature type="domain" description="Acyl-CoA oxidase/dehydrogenase middle" evidence="8">
    <location>
        <begin position="120"/>
        <end position="209"/>
    </location>
</feature>
<dbReference type="Gene3D" id="2.40.110.10">
    <property type="entry name" value="Butyryl-CoA Dehydrogenase, subunit A, domain 2"/>
    <property type="match status" value="1"/>
</dbReference>
<organism evidence="10 11">
    <name type="scientific">Halomarina halobia</name>
    <dbReference type="NCBI Taxonomy" id="3033386"/>
    <lineage>
        <taxon>Archaea</taxon>
        <taxon>Methanobacteriati</taxon>
        <taxon>Methanobacteriota</taxon>
        <taxon>Stenosarchaea group</taxon>
        <taxon>Halobacteria</taxon>
        <taxon>Halobacteriales</taxon>
        <taxon>Natronomonadaceae</taxon>
        <taxon>Halomarina</taxon>
    </lineage>
</organism>
<dbReference type="FunFam" id="1.20.140.10:FF:000001">
    <property type="entry name" value="Acyl-CoA dehydrogenase"/>
    <property type="match status" value="1"/>
</dbReference>
<keyword evidence="4 6" id="KW-0274">FAD</keyword>
<dbReference type="InterPro" id="IPR006091">
    <property type="entry name" value="Acyl-CoA_Oxase/DH_mid-dom"/>
</dbReference>
<feature type="domain" description="Acyl-CoA dehydrogenase/oxidase C-terminal" evidence="7">
    <location>
        <begin position="222"/>
        <end position="371"/>
    </location>
</feature>
<keyword evidence="3 6" id="KW-0285">Flavoprotein</keyword>
<dbReference type="InterPro" id="IPR037069">
    <property type="entry name" value="AcylCoA_DH/ox_N_sf"/>
</dbReference>
<dbReference type="InterPro" id="IPR036250">
    <property type="entry name" value="AcylCo_DH-like_C"/>
</dbReference>